<protein>
    <recommendedName>
        <fullName evidence="3 4">U-box domain-containing protein</fullName>
        <ecNumber evidence="3">2.3.2.27</ecNumber>
    </recommendedName>
    <alternativeName>
        <fullName evidence="3">RING-type E3 ubiquitin transferase PUB</fullName>
    </alternativeName>
</protein>
<comment type="pathway">
    <text evidence="1 3">Protein modification; protein ubiquitination.</text>
</comment>
<dbReference type="OrthoDB" id="10064100at2759"/>
<accession>A0A9Q0KB39</accession>
<dbReference type="InterPro" id="IPR003613">
    <property type="entry name" value="Ubox_domain"/>
</dbReference>
<keyword evidence="3" id="KW-0833">Ubl conjugation pathway</keyword>
<dbReference type="GO" id="GO:0061630">
    <property type="term" value="F:ubiquitin protein ligase activity"/>
    <property type="evidence" value="ECO:0007669"/>
    <property type="project" value="UniProtKB-UniRule"/>
</dbReference>
<dbReference type="GO" id="GO:0016567">
    <property type="term" value="P:protein ubiquitination"/>
    <property type="evidence" value="ECO:0007669"/>
    <property type="project" value="UniProtKB-UniRule"/>
</dbReference>
<sequence>MDEVDVPSYFLCPISLQIMKDPVTVSSGITYDREPKMRVQVDLWKFSKGIYRTTQRWHSMHQPQLKVRIDGVHGKDYKHVEAATQEHGSHEEWCRKGNELMMVYDYMPNNSLNH</sequence>
<dbReference type="PANTHER" id="PTHR22849:SF132">
    <property type="entry name" value="E3 UBIQUITIN-PROTEIN LIGASE PUB23"/>
    <property type="match status" value="1"/>
</dbReference>
<comment type="caution">
    <text evidence="5">The sequence shown here is derived from an EMBL/GenBank/DDBJ whole genome shotgun (WGS) entry which is preliminary data.</text>
</comment>
<proteinExistence type="predicted"/>
<dbReference type="Gene3D" id="3.30.40.10">
    <property type="entry name" value="Zinc/RING finger domain, C3HC4 (zinc finger)"/>
    <property type="match status" value="1"/>
</dbReference>
<dbReference type="InterPro" id="IPR013083">
    <property type="entry name" value="Znf_RING/FYVE/PHD"/>
</dbReference>
<dbReference type="Proteomes" id="UP001141806">
    <property type="component" value="Unassembled WGS sequence"/>
</dbReference>
<dbReference type="EMBL" id="JAMYWD010000007">
    <property type="protein sequence ID" value="KAJ4967126.1"/>
    <property type="molecule type" value="Genomic_DNA"/>
</dbReference>
<organism evidence="5 6">
    <name type="scientific">Protea cynaroides</name>
    <dbReference type="NCBI Taxonomy" id="273540"/>
    <lineage>
        <taxon>Eukaryota</taxon>
        <taxon>Viridiplantae</taxon>
        <taxon>Streptophyta</taxon>
        <taxon>Embryophyta</taxon>
        <taxon>Tracheophyta</taxon>
        <taxon>Spermatophyta</taxon>
        <taxon>Magnoliopsida</taxon>
        <taxon>Proteales</taxon>
        <taxon>Proteaceae</taxon>
        <taxon>Protea</taxon>
    </lineage>
</organism>
<feature type="domain" description="U-box" evidence="4">
    <location>
        <begin position="5"/>
        <end position="34"/>
    </location>
</feature>
<evidence type="ECO:0000256" key="2">
    <source>
        <dbReference type="ARBA" id="ARBA00022679"/>
    </source>
</evidence>
<gene>
    <name evidence="5" type="ORF">NE237_018975</name>
</gene>
<dbReference type="SMART" id="SM00504">
    <property type="entry name" value="Ubox"/>
    <property type="match status" value="1"/>
</dbReference>
<evidence type="ECO:0000313" key="5">
    <source>
        <dbReference type="EMBL" id="KAJ4967126.1"/>
    </source>
</evidence>
<keyword evidence="6" id="KW-1185">Reference proteome</keyword>
<dbReference type="EC" id="2.3.2.27" evidence="3"/>
<reference evidence="5" key="1">
    <citation type="journal article" date="2023" name="Plant J.">
        <title>The genome of the king protea, Protea cynaroides.</title>
        <authorList>
            <person name="Chang J."/>
            <person name="Duong T.A."/>
            <person name="Schoeman C."/>
            <person name="Ma X."/>
            <person name="Roodt D."/>
            <person name="Barker N."/>
            <person name="Li Z."/>
            <person name="Van de Peer Y."/>
            <person name="Mizrachi E."/>
        </authorList>
    </citation>
    <scope>NUCLEOTIDE SEQUENCE</scope>
    <source>
        <tissue evidence="5">Young leaves</tissue>
    </source>
</reference>
<evidence type="ECO:0000256" key="1">
    <source>
        <dbReference type="ARBA" id="ARBA00004906"/>
    </source>
</evidence>
<comment type="function">
    <text evidence="3">Functions as an E3 ubiquitin ligase.</text>
</comment>
<comment type="catalytic activity">
    <reaction evidence="3">
        <text>S-ubiquitinyl-[E2 ubiquitin-conjugating enzyme]-L-cysteine + [acceptor protein]-L-lysine = [E2 ubiquitin-conjugating enzyme]-L-cysteine + N(6)-ubiquitinyl-[acceptor protein]-L-lysine.</text>
        <dbReference type="EC" id="2.3.2.27"/>
    </reaction>
</comment>
<dbReference type="PANTHER" id="PTHR22849">
    <property type="entry name" value="WDSAM1 PROTEIN"/>
    <property type="match status" value="1"/>
</dbReference>
<evidence type="ECO:0000256" key="3">
    <source>
        <dbReference type="RuleBase" id="RU369093"/>
    </source>
</evidence>
<dbReference type="InterPro" id="IPR045185">
    <property type="entry name" value="PUB22/23/24-like"/>
</dbReference>
<evidence type="ECO:0000313" key="6">
    <source>
        <dbReference type="Proteomes" id="UP001141806"/>
    </source>
</evidence>
<dbReference type="SUPFAM" id="SSF57850">
    <property type="entry name" value="RING/U-box"/>
    <property type="match status" value="1"/>
</dbReference>
<dbReference type="Pfam" id="PF04564">
    <property type="entry name" value="U-box"/>
    <property type="match status" value="1"/>
</dbReference>
<keyword evidence="2 3" id="KW-0808">Transferase</keyword>
<dbReference type="AlphaFoldDB" id="A0A9Q0KB39"/>
<name>A0A9Q0KB39_9MAGN</name>
<evidence type="ECO:0000259" key="4">
    <source>
        <dbReference type="PROSITE" id="PS51698"/>
    </source>
</evidence>
<dbReference type="PROSITE" id="PS51698">
    <property type="entry name" value="U_BOX"/>
    <property type="match status" value="1"/>
</dbReference>